<name>A0ABS9MLC8_9FIRM</name>
<protein>
    <submittedName>
        <fullName evidence="2">DUF2500 domain-containing protein</fullName>
    </submittedName>
</protein>
<accession>A0ABS9MLC8</accession>
<feature type="transmembrane region" description="Helical" evidence="1">
    <location>
        <begin position="6"/>
        <end position="27"/>
    </location>
</feature>
<proteinExistence type="predicted"/>
<organism evidence="2 3">
    <name type="scientific">Anaeromassilibacillus senegalensis</name>
    <dbReference type="NCBI Taxonomy" id="1673717"/>
    <lineage>
        <taxon>Bacteria</taxon>
        <taxon>Bacillati</taxon>
        <taxon>Bacillota</taxon>
        <taxon>Clostridia</taxon>
        <taxon>Eubacteriales</taxon>
        <taxon>Acutalibacteraceae</taxon>
        <taxon>Anaeromassilibacillus</taxon>
    </lineage>
</organism>
<evidence type="ECO:0000313" key="2">
    <source>
        <dbReference type="EMBL" id="MCG4611597.1"/>
    </source>
</evidence>
<dbReference type="EMBL" id="JAKNHQ010000019">
    <property type="protein sequence ID" value="MCG4611597.1"/>
    <property type="molecule type" value="Genomic_DNA"/>
</dbReference>
<dbReference type="Pfam" id="PF10694">
    <property type="entry name" value="DUF2500"/>
    <property type="match status" value="1"/>
</dbReference>
<evidence type="ECO:0000313" key="3">
    <source>
        <dbReference type="Proteomes" id="UP001298681"/>
    </source>
</evidence>
<keyword evidence="3" id="KW-1185">Reference proteome</keyword>
<dbReference type="Gene3D" id="2.40.50.660">
    <property type="match status" value="1"/>
</dbReference>
<comment type="caution">
    <text evidence="2">The sequence shown here is derived from an EMBL/GenBank/DDBJ whole genome shotgun (WGS) entry which is preliminary data.</text>
</comment>
<sequence>MNPFGIFVCILWGTVALFSVLSFVTVVHNNRRNLKRAQAVVIGKNVSPSGRTSTARSSDAKTDYIILFSIGGVTRSLFAGQALYTDLQVGDHGTLSYRDGRVVGFTRAA</sequence>
<reference evidence="2 3" key="1">
    <citation type="submission" date="2022-01" db="EMBL/GenBank/DDBJ databases">
        <title>Collection of gut derived symbiotic bacterial strains cultured from healthy donors.</title>
        <authorList>
            <person name="Lin H."/>
            <person name="Kohout C."/>
            <person name="Waligurski E."/>
            <person name="Pamer E.G."/>
        </authorList>
    </citation>
    <scope>NUCLEOTIDE SEQUENCE [LARGE SCALE GENOMIC DNA]</scope>
    <source>
        <strain evidence="2 3">DFI.7.58</strain>
    </source>
</reference>
<dbReference type="InterPro" id="IPR019635">
    <property type="entry name" value="DUF2500"/>
</dbReference>
<keyword evidence="1" id="KW-0472">Membrane</keyword>
<dbReference type="Proteomes" id="UP001298681">
    <property type="component" value="Unassembled WGS sequence"/>
</dbReference>
<dbReference type="RefSeq" id="WP_191521362.1">
    <property type="nucleotide sequence ID" value="NZ_JAKNHQ010000019.1"/>
</dbReference>
<gene>
    <name evidence="2" type="ORF">L0P57_11745</name>
</gene>
<keyword evidence="1" id="KW-1133">Transmembrane helix</keyword>
<keyword evidence="1" id="KW-0812">Transmembrane</keyword>
<evidence type="ECO:0000256" key="1">
    <source>
        <dbReference type="SAM" id="Phobius"/>
    </source>
</evidence>